<dbReference type="InterPro" id="IPR036388">
    <property type="entry name" value="WH-like_DNA-bd_sf"/>
</dbReference>
<dbReference type="Gene3D" id="1.10.10.10">
    <property type="entry name" value="Winged helix-like DNA-binding domain superfamily/Winged helix DNA-binding domain"/>
    <property type="match status" value="1"/>
</dbReference>
<dbReference type="SMART" id="SM00347">
    <property type="entry name" value="HTH_MARR"/>
    <property type="match status" value="1"/>
</dbReference>
<dbReference type="PANTHER" id="PTHR33164:SF57">
    <property type="entry name" value="MARR-FAMILY TRANSCRIPTIONAL REGULATOR"/>
    <property type="match status" value="1"/>
</dbReference>
<sequence>MPTSANITPPRDLSELFRRSTHRLRRTWTAKLAPFELTPYQSRALNCLDQQRWETESSATAGLRLKDIAERMRIAPRSATEVIDQLEAKKLVTRNADPLDRRATLVSLSDEGAALAQQVRSARRTHTEEYFGRLDAQERAELARILGKLAGSSDS</sequence>
<dbReference type="Pfam" id="PF01047">
    <property type="entry name" value="MarR"/>
    <property type="match status" value="1"/>
</dbReference>
<name>A0ABX1G063_9MICC</name>
<evidence type="ECO:0000259" key="1">
    <source>
        <dbReference type="PROSITE" id="PS50995"/>
    </source>
</evidence>
<evidence type="ECO:0000313" key="3">
    <source>
        <dbReference type="Proteomes" id="UP000746595"/>
    </source>
</evidence>
<protein>
    <submittedName>
        <fullName evidence="2">MarR family transcriptional regulator</fullName>
    </submittedName>
</protein>
<dbReference type="PRINTS" id="PR00598">
    <property type="entry name" value="HTHMARR"/>
</dbReference>
<dbReference type="EMBL" id="JAAWVT010000001">
    <property type="protein sequence ID" value="NKG19359.1"/>
    <property type="molecule type" value="Genomic_DNA"/>
</dbReference>
<dbReference type="PANTHER" id="PTHR33164">
    <property type="entry name" value="TRANSCRIPTIONAL REGULATOR, MARR FAMILY"/>
    <property type="match status" value="1"/>
</dbReference>
<evidence type="ECO:0000313" key="2">
    <source>
        <dbReference type="EMBL" id="NKG19359.1"/>
    </source>
</evidence>
<dbReference type="InterPro" id="IPR039422">
    <property type="entry name" value="MarR/SlyA-like"/>
</dbReference>
<comment type="caution">
    <text evidence="2">The sequence shown here is derived from an EMBL/GenBank/DDBJ whole genome shotgun (WGS) entry which is preliminary data.</text>
</comment>
<keyword evidence="3" id="KW-1185">Reference proteome</keyword>
<dbReference type="InterPro" id="IPR000835">
    <property type="entry name" value="HTH_MarR-typ"/>
</dbReference>
<organism evidence="2 3">
    <name type="scientific">Paeniglutamicibacter terrestris</name>
    <dbReference type="NCBI Taxonomy" id="2723403"/>
    <lineage>
        <taxon>Bacteria</taxon>
        <taxon>Bacillati</taxon>
        <taxon>Actinomycetota</taxon>
        <taxon>Actinomycetes</taxon>
        <taxon>Micrococcales</taxon>
        <taxon>Micrococcaceae</taxon>
        <taxon>Paeniglutamicibacter</taxon>
    </lineage>
</organism>
<proteinExistence type="predicted"/>
<reference evidence="2 3" key="1">
    <citation type="submission" date="2020-04" db="EMBL/GenBank/DDBJ databases">
        <title>Paeniglutamicibacter sp. ANT13_2, a novel actinomycete isolated from sediment in Antarctica.</title>
        <authorList>
            <person name="Sakdapetsiri C."/>
            <person name="Pinyakong O."/>
        </authorList>
    </citation>
    <scope>NUCLEOTIDE SEQUENCE [LARGE SCALE GENOMIC DNA]</scope>
    <source>
        <strain evidence="2 3">ANT13_2</strain>
    </source>
</reference>
<dbReference type="SUPFAM" id="SSF46785">
    <property type="entry name" value="Winged helix' DNA-binding domain"/>
    <property type="match status" value="1"/>
</dbReference>
<dbReference type="RefSeq" id="WP_168150335.1">
    <property type="nucleotide sequence ID" value="NZ_JAAWVT010000001.1"/>
</dbReference>
<accession>A0ABX1G063</accession>
<gene>
    <name evidence="2" type="ORF">HED64_01395</name>
</gene>
<feature type="domain" description="HTH marR-type" evidence="1">
    <location>
        <begin position="10"/>
        <end position="151"/>
    </location>
</feature>
<dbReference type="PROSITE" id="PS50995">
    <property type="entry name" value="HTH_MARR_2"/>
    <property type="match status" value="1"/>
</dbReference>
<dbReference type="Proteomes" id="UP000746595">
    <property type="component" value="Unassembled WGS sequence"/>
</dbReference>
<dbReference type="InterPro" id="IPR036390">
    <property type="entry name" value="WH_DNA-bd_sf"/>
</dbReference>